<dbReference type="Pfam" id="PF01526">
    <property type="entry name" value="DDE_Tnp_Tn3"/>
    <property type="match status" value="1"/>
</dbReference>
<reference evidence="8" key="1">
    <citation type="journal article" date="2019" name="Int. J. Syst. Evol. Microbiol.">
        <title>The Global Catalogue of Microorganisms (GCM) 10K type strain sequencing project: providing services to taxonomists for standard genome sequencing and annotation.</title>
        <authorList>
            <consortium name="The Broad Institute Genomics Platform"/>
            <consortium name="The Broad Institute Genome Sequencing Center for Infectious Disease"/>
            <person name="Wu L."/>
            <person name="Ma J."/>
        </authorList>
    </citation>
    <scope>NUCLEOTIDE SEQUENCE [LARGE SCALE GENOMIC DNA]</scope>
    <source>
        <strain evidence="8">JCM 17137</strain>
    </source>
</reference>
<dbReference type="InterPro" id="IPR047653">
    <property type="entry name" value="Tn3-like_transpos"/>
</dbReference>
<dbReference type="Pfam" id="PF13700">
    <property type="entry name" value="DUF4158"/>
    <property type="match status" value="1"/>
</dbReference>
<evidence type="ECO:0000313" key="8">
    <source>
        <dbReference type="Proteomes" id="UP001500908"/>
    </source>
</evidence>
<evidence type="ECO:0000256" key="2">
    <source>
        <dbReference type="ARBA" id="ARBA00022578"/>
    </source>
</evidence>
<evidence type="ECO:0000313" key="7">
    <source>
        <dbReference type="EMBL" id="GAA3760789.1"/>
    </source>
</evidence>
<evidence type="ECO:0000256" key="4">
    <source>
        <dbReference type="ARBA" id="ARBA00023172"/>
    </source>
</evidence>
<dbReference type="NCBIfam" id="NF033527">
    <property type="entry name" value="transpos_Tn3"/>
    <property type="match status" value="1"/>
</dbReference>
<feature type="domain" description="DUF4158" evidence="6">
    <location>
        <begin position="5"/>
        <end position="171"/>
    </location>
</feature>
<keyword evidence="3" id="KW-0238">DNA-binding</keyword>
<protein>
    <submittedName>
        <fullName evidence="7">Tn3-like element Tn3 family transposase</fullName>
    </submittedName>
</protein>
<comment type="similarity">
    <text evidence="1">Belongs to the transposase 7 family.</text>
</comment>
<comment type="caution">
    <text evidence="7">The sequence shown here is derived from an EMBL/GenBank/DDBJ whole genome shotgun (WGS) entry which is preliminary data.</text>
</comment>
<accession>A0ABP7GH26</accession>
<evidence type="ECO:0000259" key="6">
    <source>
        <dbReference type="Pfam" id="PF13700"/>
    </source>
</evidence>
<sequence>MPVEFLTDEQAAHYGRYAEPPSRAHLDRFFHLDDADWELIAPKRRDANRLGFAVQLCTARGLGTFLTDVGEVPENAVVYLAEQLGVDDPGCLSDYAAREQTRLDHAEEIRRACGFVDFAEKQAELRAWLEAQVWTTTDGPKALFDGAVAWLRRRAVLLPGVTTLARLVARVREEVTERLWQELCALLGPGQQAGLEALLAVPEGERVSNLERLRRGPTRRSGQEMVRALDRVAEIFGLGLGQVDLSGFPARRVAEMARYGLAGKAPLLRRHDDPRRLATLLATVVHLQARAVDDALELLDLLMTTKLLAQAERESVKEKVKRLPRLNAESAKLAAAVGVLIEATPGEEGDAAAVSLAQVWERIESVVPRGELAAALRALEEMLPAPDSDADEEWRAELVTRYGSVRGFLPMLTQVIDFGATVEGALALEAMRRLPELIGRKKVLAREVDTSLVTGSWHKLVFAEGPEVVHKAAYVFCVLEQFHRHLKRRDIYAPASSRWNDPRSKLLAGSAWEQAKPAALAALGLPEDPDAFLAAHAELLDATYREVGGRLIANDAVTVDERGRLHLAQLTAVKDPPSLVDLRTRIGRMLPRVDLPELILEVMSWHPGFMDAFTGVSGSEARLADLDVTVAALLVCHSCNLDYTPVAKPGVAALSRDRLSHVDQTYLRAETYSVANVPLIEGQAGNALALAWGGGRVASVDGMRFVVPVNTIHSRPNRRYFGRRRGSTWLNMVNDQAAGLSGMVVAGTPRDTLHLLDVLYNQDGGLAPDIIVTDEGSYSDLIFGLVHLLGRQYRPQLADVPDHRLWRVNRTADYGPLDAAARGRIDTDRIRRHWDDICRVVASIHTGAVRAYDVIRMLSRDGNPTQLGLAIAHFGRLHKSLHVLSYIDDESYRRAIKAQTSLQESRHALARWVFHGKHGELRQRYRDGMEDQLGALGLVLNCITLWNTVYMDAALDQLRAEGYPVREEDVVYLSPFARRHINVNGHYSFLLPDMPGGRRELRDPDEPLEGEEE</sequence>
<dbReference type="EMBL" id="BAABDD010000031">
    <property type="protein sequence ID" value="GAA3760789.1"/>
    <property type="molecule type" value="Genomic_DNA"/>
</dbReference>
<proteinExistence type="inferred from homology"/>
<keyword evidence="8" id="KW-1185">Reference proteome</keyword>
<keyword evidence="2" id="KW-0815">Transposition</keyword>
<organism evidence="7 8">
    <name type="scientific">Salinactinospora qingdaonensis</name>
    <dbReference type="NCBI Taxonomy" id="702744"/>
    <lineage>
        <taxon>Bacteria</taxon>
        <taxon>Bacillati</taxon>
        <taxon>Actinomycetota</taxon>
        <taxon>Actinomycetes</taxon>
        <taxon>Streptosporangiales</taxon>
        <taxon>Nocardiopsidaceae</taxon>
        <taxon>Salinactinospora</taxon>
    </lineage>
</organism>
<keyword evidence="4" id="KW-0233">DNA recombination</keyword>
<dbReference type="InterPro" id="IPR025296">
    <property type="entry name" value="DUF4158"/>
</dbReference>
<name>A0ABP7GH26_9ACTN</name>
<evidence type="ECO:0000256" key="1">
    <source>
        <dbReference type="ARBA" id="ARBA00009402"/>
    </source>
</evidence>
<gene>
    <name evidence="7" type="ORF">GCM10022402_43300</name>
</gene>
<dbReference type="Proteomes" id="UP001500908">
    <property type="component" value="Unassembled WGS sequence"/>
</dbReference>
<evidence type="ECO:0000256" key="3">
    <source>
        <dbReference type="ARBA" id="ARBA00023125"/>
    </source>
</evidence>
<dbReference type="RefSeq" id="WP_344975607.1">
    <property type="nucleotide sequence ID" value="NZ_BAABDD010000031.1"/>
</dbReference>
<feature type="domain" description="Tn3 transposase DDE" evidence="5">
    <location>
        <begin position="597"/>
        <end position="987"/>
    </location>
</feature>
<dbReference type="InterPro" id="IPR002513">
    <property type="entry name" value="Tn3_Tnp_DDE_dom"/>
</dbReference>
<evidence type="ECO:0000259" key="5">
    <source>
        <dbReference type="Pfam" id="PF01526"/>
    </source>
</evidence>